<accession>A0A6N0HNF6</accession>
<evidence type="ECO:0008006" key="4">
    <source>
        <dbReference type="Google" id="ProtNLM"/>
    </source>
</evidence>
<keyword evidence="1" id="KW-1133">Transmembrane helix</keyword>
<dbReference type="KEGG" id="reo:HUE58_01565"/>
<dbReference type="Proteomes" id="UP000509429">
    <property type="component" value="Chromosome"/>
</dbReference>
<evidence type="ECO:0000313" key="2">
    <source>
        <dbReference type="EMBL" id="QKQ23892.1"/>
    </source>
</evidence>
<dbReference type="AlphaFoldDB" id="A0A6N0HNF6"/>
<name>A0A6N0HNF6_9GAMM</name>
<keyword evidence="3" id="KW-1185">Reference proteome</keyword>
<keyword evidence="1" id="KW-0472">Membrane</keyword>
<gene>
    <name evidence="2" type="ORF">HUE58_01565</name>
</gene>
<keyword evidence="1" id="KW-0812">Transmembrane</keyword>
<reference evidence="2 3" key="1">
    <citation type="submission" date="2020-05" db="EMBL/GenBank/DDBJ databases">
        <title>Horizontal transmission and recombination maintain forever young bacterial symbiont genomes.</title>
        <authorList>
            <person name="Russell S.L."/>
            <person name="Pepper-Tunick E."/>
            <person name="Svedberg J."/>
            <person name="Byrne A."/>
            <person name="Ruelas Castillo J."/>
            <person name="Vollmers C."/>
            <person name="Beinart R.A."/>
            <person name="Corbett-Detig R."/>
        </authorList>
    </citation>
    <scope>NUCLEOTIDE SEQUENCE [LARGE SCALE GENOMIC DNA]</scope>
    <source>
        <strain evidence="2">JDF_Ridge</strain>
    </source>
</reference>
<evidence type="ECO:0000313" key="3">
    <source>
        <dbReference type="Proteomes" id="UP000509429"/>
    </source>
</evidence>
<proteinExistence type="predicted"/>
<feature type="transmembrane region" description="Helical" evidence="1">
    <location>
        <begin position="6"/>
        <end position="22"/>
    </location>
</feature>
<dbReference type="EMBL" id="CP054490">
    <property type="protein sequence ID" value="QKQ23892.1"/>
    <property type="molecule type" value="Genomic_DNA"/>
</dbReference>
<protein>
    <recommendedName>
        <fullName evidence="4">Likely vesicular transport factor Uso1p</fullName>
    </recommendedName>
</protein>
<evidence type="ECO:0000256" key="1">
    <source>
        <dbReference type="SAM" id="Phobius"/>
    </source>
</evidence>
<feature type="transmembrane region" description="Helical" evidence="1">
    <location>
        <begin position="165"/>
        <end position="187"/>
    </location>
</feature>
<dbReference type="RefSeq" id="WP_174605332.1">
    <property type="nucleotide sequence ID" value="NZ_CP054490.1"/>
</dbReference>
<sequence>MENKSLFSSIFLTIALLVGYFIHNNQVIKLNNEISNLVQEYNTKLTALQPNNTKQVVESFTTTGSTDALESLNNQLIKTRSELKKIQDKLALATSKGHVLNDEILQINDTRSKVKTLKSSLTSTQEKLRISDERLKYLKNIFEEQNKNTVTKNITRIKKLKETSAGIAITGLIVPAIGVATLISYTAEEIQNYCDNIKNIIDLEYKVFGKVISLDNNMQTSYHQQCMLSLKDKIKQGFQEVLTAK</sequence>
<organism evidence="2 3">
    <name type="scientific">Candidatus Ruthia endofausta</name>
    <dbReference type="NCBI Taxonomy" id="2738852"/>
    <lineage>
        <taxon>Bacteria</taxon>
        <taxon>Pseudomonadati</taxon>
        <taxon>Pseudomonadota</taxon>
        <taxon>Gammaproteobacteria</taxon>
        <taxon>Candidatus Pseudothioglobaceae</taxon>
        <taxon>Candidatus Ruthturnera</taxon>
    </lineage>
</organism>